<keyword evidence="4" id="KW-0255">Endonuclease</keyword>
<feature type="compositionally biased region" description="Polar residues" evidence="6">
    <location>
        <begin position="206"/>
        <end position="219"/>
    </location>
</feature>
<dbReference type="SUPFAM" id="SSF57756">
    <property type="entry name" value="Retrovirus zinc finger-like domains"/>
    <property type="match status" value="1"/>
</dbReference>
<feature type="compositionally biased region" description="Low complexity" evidence="6">
    <location>
        <begin position="269"/>
        <end position="280"/>
    </location>
</feature>
<evidence type="ECO:0000256" key="4">
    <source>
        <dbReference type="ARBA" id="ARBA00022759"/>
    </source>
</evidence>
<evidence type="ECO:0000256" key="2">
    <source>
        <dbReference type="ARBA" id="ARBA00022695"/>
    </source>
</evidence>
<name>A0A914X6F8_9BILA</name>
<dbReference type="PROSITE" id="PS50158">
    <property type="entry name" value="ZF_CCHC"/>
    <property type="match status" value="1"/>
</dbReference>
<dbReference type="PANTHER" id="PTHR37984">
    <property type="entry name" value="PROTEIN CBG26694"/>
    <property type="match status" value="1"/>
</dbReference>
<dbReference type="PANTHER" id="PTHR37984:SF5">
    <property type="entry name" value="PROTEIN NYNRIN-LIKE"/>
    <property type="match status" value="1"/>
</dbReference>
<keyword evidence="5" id="KW-0863">Zinc-finger</keyword>
<keyword evidence="8" id="KW-1185">Reference proteome</keyword>
<dbReference type="Gene3D" id="4.10.60.10">
    <property type="entry name" value="Zinc finger, CCHC-type"/>
    <property type="match status" value="1"/>
</dbReference>
<keyword evidence="5" id="KW-0862">Zinc</keyword>
<dbReference type="InterPro" id="IPR001878">
    <property type="entry name" value="Znf_CCHC"/>
</dbReference>
<evidence type="ECO:0000256" key="1">
    <source>
        <dbReference type="ARBA" id="ARBA00022679"/>
    </source>
</evidence>
<dbReference type="Proteomes" id="UP000887566">
    <property type="component" value="Unplaced"/>
</dbReference>
<keyword evidence="5" id="KW-0479">Metal-binding</keyword>
<organism evidence="8 9">
    <name type="scientific">Plectus sambesii</name>
    <dbReference type="NCBI Taxonomy" id="2011161"/>
    <lineage>
        <taxon>Eukaryota</taxon>
        <taxon>Metazoa</taxon>
        <taxon>Ecdysozoa</taxon>
        <taxon>Nematoda</taxon>
        <taxon>Chromadorea</taxon>
        <taxon>Plectida</taxon>
        <taxon>Plectina</taxon>
        <taxon>Plectoidea</taxon>
        <taxon>Plectidae</taxon>
        <taxon>Plectus</taxon>
    </lineage>
</organism>
<evidence type="ECO:0000256" key="6">
    <source>
        <dbReference type="SAM" id="MobiDB-lite"/>
    </source>
</evidence>
<dbReference type="SUPFAM" id="SSF50630">
    <property type="entry name" value="Acid proteases"/>
    <property type="match status" value="1"/>
</dbReference>
<keyword evidence="3" id="KW-0540">Nuclease</keyword>
<dbReference type="GO" id="GO:0016779">
    <property type="term" value="F:nucleotidyltransferase activity"/>
    <property type="evidence" value="ECO:0007669"/>
    <property type="project" value="UniProtKB-KW"/>
</dbReference>
<dbReference type="AlphaFoldDB" id="A0A914X6F8"/>
<evidence type="ECO:0000259" key="7">
    <source>
        <dbReference type="PROSITE" id="PS50158"/>
    </source>
</evidence>
<keyword evidence="4" id="KW-0378">Hydrolase</keyword>
<protein>
    <submittedName>
        <fullName evidence="9">CCHC-type domain-containing protein</fullName>
    </submittedName>
</protein>
<feature type="region of interest" description="Disordered" evidence="6">
    <location>
        <begin position="200"/>
        <end position="220"/>
    </location>
</feature>
<dbReference type="InterPro" id="IPR050951">
    <property type="entry name" value="Retrovirus_Pol_polyprotein"/>
</dbReference>
<dbReference type="InterPro" id="IPR036875">
    <property type="entry name" value="Znf_CCHC_sf"/>
</dbReference>
<keyword evidence="2" id="KW-0548">Nucleotidyltransferase</keyword>
<reference evidence="9" key="1">
    <citation type="submission" date="2022-11" db="UniProtKB">
        <authorList>
            <consortium name="WormBaseParasite"/>
        </authorList>
    </citation>
    <scope>IDENTIFICATION</scope>
</reference>
<dbReference type="SMART" id="SM00343">
    <property type="entry name" value="ZnF_C2HC"/>
    <property type="match status" value="2"/>
</dbReference>
<dbReference type="GO" id="GO:0004519">
    <property type="term" value="F:endonuclease activity"/>
    <property type="evidence" value="ECO:0007669"/>
    <property type="project" value="UniProtKB-KW"/>
</dbReference>
<dbReference type="GO" id="GO:0008270">
    <property type="term" value="F:zinc ion binding"/>
    <property type="evidence" value="ECO:0007669"/>
    <property type="project" value="UniProtKB-KW"/>
</dbReference>
<evidence type="ECO:0000313" key="8">
    <source>
        <dbReference type="Proteomes" id="UP000887566"/>
    </source>
</evidence>
<evidence type="ECO:0000256" key="5">
    <source>
        <dbReference type="PROSITE-ProRule" id="PRU00047"/>
    </source>
</evidence>
<evidence type="ECO:0000313" key="9">
    <source>
        <dbReference type="WBParaSite" id="PSAMB.scaffold6567size9211.g28714.t1"/>
    </source>
</evidence>
<dbReference type="GO" id="GO:0019899">
    <property type="term" value="F:enzyme binding"/>
    <property type="evidence" value="ECO:0007669"/>
    <property type="project" value="UniProtKB-ARBA"/>
</dbReference>
<feature type="region of interest" description="Disordered" evidence="6">
    <location>
        <begin position="268"/>
        <end position="296"/>
    </location>
</feature>
<dbReference type="WBParaSite" id="PSAMB.scaffold6567size9211.g28714.t1">
    <property type="protein sequence ID" value="PSAMB.scaffold6567size9211.g28714.t1"/>
    <property type="gene ID" value="PSAMB.scaffold6567size9211.g28714"/>
</dbReference>
<accession>A0A914X6F8</accession>
<dbReference type="GO" id="GO:0003676">
    <property type="term" value="F:nucleic acid binding"/>
    <property type="evidence" value="ECO:0007669"/>
    <property type="project" value="InterPro"/>
</dbReference>
<evidence type="ECO:0000256" key="3">
    <source>
        <dbReference type="ARBA" id="ARBA00022722"/>
    </source>
</evidence>
<dbReference type="InterPro" id="IPR021109">
    <property type="entry name" value="Peptidase_aspartic_dom_sf"/>
</dbReference>
<feature type="domain" description="CCHC-type" evidence="7">
    <location>
        <begin position="234"/>
        <end position="248"/>
    </location>
</feature>
<sequence>MFSPKKKEIAVEIKGEVLERPMRKALENVVKMPVSPSQLPKFEGREEDFPIWQKQFRSAMFLSKVTDMAEKRAMLLTSLSISVYRTLLSRCHQRDVETEMEYDELMMTLEQHYLTKPMQLAEYHRLFSLQQQSGQSANDFASQIGQVTGRCGFPIDLPRAQAIVFAMGYRDDKVRSELIQRDHMSMETALEHARQLESIFKESSRSNRPSNSTELSGVNQVCKGGGATTTSAPCHRCGKTGHKGDTCRFKDETCHSCRKRGHISSVCRSASKQSKEQQSTQKRKKENQQQNSHNKLSVDFIKIGQTAEQTTPGRIADPKLFQVTITINGHKVLLEYDTGAAATVLIKKDWCVMGTLPLTSTKLPLKNFSGNLLKLKGKATVNVEYDD</sequence>
<keyword evidence="1" id="KW-0808">Transferase</keyword>
<proteinExistence type="predicted"/>